<feature type="domain" description="FAD-binding PCMH-type" evidence="3">
    <location>
        <begin position="1"/>
        <end position="171"/>
    </location>
</feature>
<dbReference type="SUPFAM" id="SSF56176">
    <property type="entry name" value="FAD-binding/transporter-associated domain-like"/>
    <property type="match status" value="1"/>
</dbReference>
<sequence length="353" mass="38481">MSDDQTRQIQSRVNEAVENKSALNIQAGNSKHFYGRKVEAALLDMSGHTGIISYQPTELVITARAGTRLNDINEALKTQHQMLAFEPPGFSETATLGGTIACNLSGPRRAYSGAARDYVLGCTLINGKAEVLKFGGEVMKNVAGYDASRLMCGAMGTLGVLLDISLKVLPVPEAEITLVQQLNVQQALDTLHQWARSSLPISANCYDGEQLYIRLSGSESAISTAKQTLGGETLKNGHAFWNELKEQQHDFFKTDKPLWRLSLASTTAPLKLGGDTLIEWGGALRWLKSDDAADKIRHQLEKTGASASLFRNASPSAEPFHELSPGLLKIHQQLKQAFDPLNIFNPARMYSGI</sequence>
<dbReference type="SUPFAM" id="SSF55103">
    <property type="entry name" value="FAD-linked oxidases, C-terminal domain"/>
    <property type="match status" value="1"/>
</dbReference>
<dbReference type="GO" id="GO:0019154">
    <property type="term" value="F:glycolate dehydrogenase activity"/>
    <property type="evidence" value="ECO:0007669"/>
    <property type="project" value="UniProtKB-EC"/>
</dbReference>
<dbReference type="Gene3D" id="3.30.465.10">
    <property type="match status" value="1"/>
</dbReference>
<evidence type="ECO:0000256" key="2">
    <source>
        <dbReference type="ARBA" id="ARBA00022827"/>
    </source>
</evidence>
<dbReference type="InterPro" id="IPR036318">
    <property type="entry name" value="FAD-bd_PCMH-like_sf"/>
</dbReference>
<dbReference type="InterPro" id="IPR016171">
    <property type="entry name" value="Vanillyl_alc_oxidase_C-sub2"/>
</dbReference>
<dbReference type="PANTHER" id="PTHR11748">
    <property type="entry name" value="D-LACTATE DEHYDROGENASE"/>
    <property type="match status" value="1"/>
</dbReference>
<keyword evidence="2" id="KW-0274">FAD</keyword>
<dbReference type="InterPro" id="IPR016164">
    <property type="entry name" value="FAD-linked_Oxase-like_C"/>
</dbReference>
<keyword evidence="1" id="KW-0285">Flavoprotein</keyword>
<protein>
    <submittedName>
        <fullName evidence="4">Glycolate dehydrogenase, FAD-binding subunit GlcE</fullName>
        <ecNumber evidence="4">1.1.99.14</ecNumber>
    </submittedName>
</protein>
<dbReference type="PROSITE" id="PS51387">
    <property type="entry name" value="FAD_PCMH"/>
    <property type="match status" value="1"/>
</dbReference>
<organism evidence="4">
    <name type="scientific">hydrothermal vent metagenome</name>
    <dbReference type="NCBI Taxonomy" id="652676"/>
    <lineage>
        <taxon>unclassified sequences</taxon>
        <taxon>metagenomes</taxon>
        <taxon>ecological metagenomes</taxon>
    </lineage>
</organism>
<keyword evidence="4" id="KW-0560">Oxidoreductase</keyword>
<gene>
    <name evidence="4" type="ORF">MNBD_GAMMA09-2143</name>
</gene>
<evidence type="ECO:0000256" key="1">
    <source>
        <dbReference type="ARBA" id="ARBA00022630"/>
    </source>
</evidence>
<name>A0A3B0Y505_9ZZZZ</name>
<dbReference type="GO" id="GO:0071949">
    <property type="term" value="F:FAD binding"/>
    <property type="evidence" value="ECO:0007669"/>
    <property type="project" value="InterPro"/>
</dbReference>
<dbReference type="InterPro" id="IPR016166">
    <property type="entry name" value="FAD-bd_PCMH"/>
</dbReference>
<dbReference type="NCBIfam" id="NF008439">
    <property type="entry name" value="PRK11282.1"/>
    <property type="match status" value="1"/>
</dbReference>
<evidence type="ECO:0000313" key="4">
    <source>
        <dbReference type="EMBL" id="VAW70452.1"/>
    </source>
</evidence>
<reference evidence="4" key="1">
    <citation type="submission" date="2018-06" db="EMBL/GenBank/DDBJ databases">
        <authorList>
            <person name="Zhirakovskaya E."/>
        </authorList>
    </citation>
    <scope>NUCLEOTIDE SEQUENCE</scope>
</reference>
<dbReference type="AlphaFoldDB" id="A0A3B0Y505"/>
<evidence type="ECO:0000259" key="3">
    <source>
        <dbReference type="PROSITE" id="PS51387"/>
    </source>
</evidence>
<dbReference type="EC" id="1.1.99.14" evidence="4"/>
<dbReference type="Gene3D" id="1.10.45.10">
    <property type="entry name" value="Vanillyl-alcohol Oxidase, Chain A, domain 4"/>
    <property type="match status" value="1"/>
</dbReference>
<dbReference type="InterPro" id="IPR016169">
    <property type="entry name" value="FAD-bd_PCMH_sub2"/>
</dbReference>
<dbReference type="InterPro" id="IPR006094">
    <property type="entry name" value="Oxid_FAD_bind_N"/>
</dbReference>
<dbReference type="PANTHER" id="PTHR11748:SF103">
    <property type="entry name" value="GLYCOLATE OXIDASE SUBUNIT GLCE"/>
    <property type="match status" value="1"/>
</dbReference>
<accession>A0A3B0Y505</accession>
<dbReference type="EMBL" id="UOFI01000199">
    <property type="protein sequence ID" value="VAW70452.1"/>
    <property type="molecule type" value="Genomic_DNA"/>
</dbReference>
<proteinExistence type="predicted"/>
<dbReference type="Pfam" id="PF01565">
    <property type="entry name" value="FAD_binding_4"/>
    <property type="match status" value="1"/>
</dbReference>